<keyword evidence="8 11" id="KW-0472">Membrane</keyword>
<evidence type="ECO:0000313" key="18">
    <source>
        <dbReference type="Proteomes" id="UP001501671"/>
    </source>
</evidence>
<dbReference type="InterPro" id="IPR037066">
    <property type="entry name" value="Plug_dom_sf"/>
</dbReference>
<dbReference type="InterPro" id="IPR039426">
    <property type="entry name" value="TonB-dep_rcpt-like"/>
</dbReference>
<evidence type="ECO:0000313" key="17">
    <source>
        <dbReference type="EMBL" id="GAA4328754.1"/>
    </source>
</evidence>
<feature type="signal peptide" evidence="14">
    <location>
        <begin position="1"/>
        <end position="35"/>
    </location>
</feature>
<keyword evidence="9 17" id="KW-0675">Receptor</keyword>
<evidence type="ECO:0000256" key="9">
    <source>
        <dbReference type="ARBA" id="ARBA00023170"/>
    </source>
</evidence>
<feature type="chain" id="PRO_5046065824" evidence="14">
    <location>
        <begin position="36"/>
        <end position="684"/>
    </location>
</feature>
<comment type="caution">
    <text evidence="17">The sequence shown here is derived from an EMBL/GenBank/DDBJ whole genome shotgun (WGS) entry which is preliminary data.</text>
</comment>
<dbReference type="EMBL" id="BAABFO010000005">
    <property type="protein sequence ID" value="GAA4328754.1"/>
    <property type="molecule type" value="Genomic_DNA"/>
</dbReference>
<evidence type="ECO:0000256" key="13">
    <source>
        <dbReference type="SAM" id="MobiDB-lite"/>
    </source>
</evidence>
<evidence type="ECO:0000256" key="6">
    <source>
        <dbReference type="ARBA" id="ARBA00022729"/>
    </source>
</evidence>
<dbReference type="SUPFAM" id="SSF56935">
    <property type="entry name" value="Porins"/>
    <property type="match status" value="1"/>
</dbReference>
<keyword evidence="3 11" id="KW-0813">Transport</keyword>
<evidence type="ECO:0000256" key="1">
    <source>
        <dbReference type="ARBA" id="ARBA00004571"/>
    </source>
</evidence>
<sequence length="684" mass="75122">MQPRPFRFPPAAAPLRLAIRSALGAACLLPFAAPAQEAPALEPLVVTGTRTEKTLADTPIRTEIVTREELERTNARTLTDALENIPGLLLTEIHGKSGYELSLQGLTGDQVLVLIDGLPISASTSSTVDLSQYLLTDIDHIEVVKGAASAQYGSSAMGGVINVITRPARPGLSGTATLDAGSYGDQNSSGGSLKPANRHGLFTLQGGSQTLRARIAADVLDDDGFGVDPDSWSRQGDEVRRQQYSARVDWLPTAAQSYWLDGSVYREDDTQRYTTFVPPNLLPQRKTEHITRDRLAGGGQWRLDNGMRLQLKGLGESYDSASNEYSQDYLVTRRNAKQNMGHVTAQVDLPAWHSQLWQLGVDYHREDMTQDNNGVSEFVRAGSVERSSRELFVQNDILFNDTWELLLGARAQDDSDFGSHFAPKASLRGKLLDTADWNGVLRASFGQGYRVPNLKERYYLFDHSALGYMVVGNPDLKPESSNSAQLGGTLTFREHLSLEVNAFMNRVKDLIQTDMNDVAVVNGISVYTYRNVARARTRGIETGLRWDATPALTLTAGYTFNDAKDLDSGNELTRRPRHVGRLGFDWRFLPATELTMRTRVQSGELVSSDDVAQTSGGAAGGGRSPGWTTVDLAVNHRIGRQLTLFVGVKNLFDRQRDFTNPTDFGPLRGRFVYAGARYAFGGTQ</sequence>
<evidence type="ECO:0000256" key="8">
    <source>
        <dbReference type="ARBA" id="ARBA00023136"/>
    </source>
</evidence>
<evidence type="ECO:0000256" key="5">
    <source>
        <dbReference type="ARBA" id="ARBA00022692"/>
    </source>
</evidence>
<evidence type="ECO:0000256" key="7">
    <source>
        <dbReference type="ARBA" id="ARBA00023077"/>
    </source>
</evidence>
<evidence type="ECO:0000256" key="12">
    <source>
        <dbReference type="RuleBase" id="RU003357"/>
    </source>
</evidence>
<feature type="region of interest" description="Disordered" evidence="13">
    <location>
        <begin position="175"/>
        <end position="197"/>
    </location>
</feature>
<dbReference type="Gene3D" id="2.40.170.20">
    <property type="entry name" value="TonB-dependent receptor, beta-barrel domain"/>
    <property type="match status" value="1"/>
</dbReference>
<evidence type="ECO:0000259" key="16">
    <source>
        <dbReference type="Pfam" id="PF07715"/>
    </source>
</evidence>
<evidence type="ECO:0000259" key="15">
    <source>
        <dbReference type="Pfam" id="PF00593"/>
    </source>
</evidence>
<reference evidence="18" key="1">
    <citation type="journal article" date="2019" name="Int. J. Syst. Evol. Microbiol.">
        <title>The Global Catalogue of Microorganisms (GCM) 10K type strain sequencing project: providing services to taxonomists for standard genome sequencing and annotation.</title>
        <authorList>
            <consortium name="The Broad Institute Genomics Platform"/>
            <consortium name="The Broad Institute Genome Sequencing Center for Infectious Disease"/>
            <person name="Wu L."/>
            <person name="Ma J."/>
        </authorList>
    </citation>
    <scope>NUCLEOTIDE SEQUENCE [LARGE SCALE GENOMIC DNA]</scope>
    <source>
        <strain evidence="18">JCM 17666</strain>
    </source>
</reference>
<feature type="domain" description="TonB-dependent receptor-like beta-barrel" evidence="15">
    <location>
        <begin position="247"/>
        <end position="651"/>
    </location>
</feature>
<dbReference type="Proteomes" id="UP001501671">
    <property type="component" value="Unassembled WGS sequence"/>
</dbReference>
<keyword evidence="18" id="KW-1185">Reference proteome</keyword>
<keyword evidence="6 14" id="KW-0732">Signal</keyword>
<organism evidence="17 18">
    <name type="scientific">Pigmentiphaga soli</name>
    <dbReference type="NCBI Taxonomy" id="1007095"/>
    <lineage>
        <taxon>Bacteria</taxon>
        <taxon>Pseudomonadati</taxon>
        <taxon>Pseudomonadota</taxon>
        <taxon>Betaproteobacteria</taxon>
        <taxon>Burkholderiales</taxon>
        <taxon>Alcaligenaceae</taxon>
        <taxon>Pigmentiphaga</taxon>
    </lineage>
</organism>
<dbReference type="Pfam" id="PF00593">
    <property type="entry name" value="TonB_dep_Rec_b-barrel"/>
    <property type="match status" value="1"/>
</dbReference>
<protein>
    <submittedName>
        <fullName evidence="17">TonB-dependent receptor</fullName>
    </submittedName>
</protein>
<keyword evidence="4 11" id="KW-1134">Transmembrane beta strand</keyword>
<dbReference type="PROSITE" id="PS52016">
    <property type="entry name" value="TONB_DEPENDENT_REC_3"/>
    <property type="match status" value="1"/>
</dbReference>
<comment type="subcellular location">
    <subcellularLocation>
        <location evidence="1 11">Cell outer membrane</location>
        <topology evidence="1 11">Multi-pass membrane protein</topology>
    </subcellularLocation>
</comment>
<dbReference type="InterPro" id="IPR000531">
    <property type="entry name" value="Beta-barrel_TonB"/>
</dbReference>
<feature type="compositionally biased region" description="Polar residues" evidence="13">
    <location>
        <begin position="605"/>
        <end position="615"/>
    </location>
</feature>
<gene>
    <name evidence="17" type="ORF">GCM10023144_14880</name>
</gene>
<dbReference type="CDD" id="cd01347">
    <property type="entry name" value="ligand_gated_channel"/>
    <property type="match status" value="1"/>
</dbReference>
<evidence type="ECO:0000256" key="4">
    <source>
        <dbReference type="ARBA" id="ARBA00022452"/>
    </source>
</evidence>
<comment type="similarity">
    <text evidence="2 11 12">Belongs to the TonB-dependent receptor family.</text>
</comment>
<dbReference type="InterPro" id="IPR036942">
    <property type="entry name" value="Beta-barrel_TonB_sf"/>
</dbReference>
<evidence type="ECO:0000256" key="10">
    <source>
        <dbReference type="ARBA" id="ARBA00023237"/>
    </source>
</evidence>
<feature type="domain" description="TonB-dependent receptor plug" evidence="16">
    <location>
        <begin position="55"/>
        <end position="160"/>
    </location>
</feature>
<evidence type="ECO:0000256" key="3">
    <source>
        <dbReference type="ARBA" id="ARBA00022448"/>
    </source>
</evidence>
<dbReference type="Gene3D" id="2.170.130.10">
    <property type="entry name" value="TonB-dependent receptor, plug domain"/>
    <property type="match status" value="1"/>
</dbReference>
<dbReference type="RefSeq" id="WP_345247878.1">
    <property type="nucleotide sequence ID" value="NZ_BAABFO010000005.1"/>
</dbReference>
<dbReference type="PANTHER" id="PTHR30069">
    <property type="entry name" value="TONB-DEPENDENT OUTER MEMBRANE RECEPTOR"/>
    <property type="match status" value="1"/>
</dbReference>
<keyword evidence="10 11" id="KW-0998">Cell outer membrane</keyword>
<proteinExistence type="inferred from homology"/>
<evidence type="ECO:0000256" key="2">
    <source>
        <dbReference type="ARBA" id="ARBA00009810"/>
    </source>
</evidence>
<accession>A0ABP8GR49</accession>
<feature type="region of interest" description="Disordered" evidence="13">
    <location>
        <begin position="605"/>
        <end position="624"/>
    </location>
</feature>
<dbReference type="PANTHER" id="PTHR30069:SF29">
    <property type="entry name" value="HEMOGLOBIN AND HEMOGLOBIN-HAPTOGLOBIN-BINDING PROTEIN 1-RELATED"/>
    <property type="match status" value="1"/>
</dbReference>
<evidence type="ECO:0000256" key="14">
    <source>
        <dbReference type="SAM" id="SignalP"/>
    </source>
</evidence>
<dbReference type="Pfam" id="PF07715">
    <property type="entry name" value="Plug"/>
    <property type="match status" value="1"/>
</dbReference>
<name>A0ABP8GR49_9BURK</name>
<keyword evidence="5 11" id="KW-0812">Transmembrane</keyword>
<keyword evidence="7 12" id="KW-0798">TonB box</keyword>
<evidence type="ECO:0000256" key="11">
    <source>
        <dbReference type="PROSITE-ProRule" id="PRU01360"/>
    </source>
</evidence>
<dbReference type="InterPro" id="IPR012910">
    <property type="entry name" value="Plug_dom"/>
</dbReference>